<sequence length="43" mass="4726">MCQKVGARKGKIGVIFSPEKSKIWGVTTTPHIVPSAKFEKKVL</sequence>
<dbReference type="EMBL" id="AEEL01000031">
    <property type="protein sequence ID" value="EFM26384.1"/>
    <property type="molecule type" value="Genomic_DNA"/>
</dbReference>
<keyword evidence="2" id="KW-1185">Reference proteome</keyword>
<organism evidence="1 2">
    <name type="scientific">Streptococcus equinus ATCC 700338</name>
    <dbReference type="NCBI Taxonomy" id="864569"/>
    <lineage>
        <taxon>Bacteria</taxon>
        <taxon>Bacillati</taxon>
        <taxon>Bacillota</taxon>
        <taxon>Bacilli</taxon>
        <taxon>Lactobacillales</taxon>
        <taxon>Streptococcaceae</taxon>
        <taxon>Streptococcus</taxon>
    </lineage>
</organism>
<gene>
    <name evidence="1" type="ORF">HMPREF9319_2077</name>
</gene>
<evidence type="ECO:0000313" key="1">
    <source>
        <dbReference type="EMBL" id="EFM26384.1"/>
    </source>
</evidence>
<name>E0PGV4_STREI</name>
<proteinExistence type="predicted"/>
<dbReference type="HOGENOM" id="CLU_3240164_0_0_9"/>
<protein>
    <submittedName>
        <fullName evidence="1">Uncharacterized protein</fullName>
    </submittedName>
</protein>
<reference evidence="1 2" key="1">
    <citation type="submission" date="2010-07" db="EMBL/GenBank/DDBJ databases">
        <authorList>
            <person name="Muzny D."/>
            <person name="Qin X."/>
            <person name="Deng J."/>
            <person name="Jiang H."/>
            <person name="Liu Y."/>
            <person name="Qu J."/>
            <person name="Song X.-Z."/>
            <person name="Zhang L."/>
            <person name="Thornton R."/>
            <person name="Coyle M."/>
            <person name="Francisco L."/>
            <person name="Jackson L."/>
            <person name="Javaid M."/>
            <person name="Korchina V."/>
            <person name="Kovar C."/>
            <person name="Mata R."/>
            <person name="Mathew T."/>
            <person name="Ngo R."/>
            <person name="Nguyen L."/>
            <person name="Nguyen N."/>
            <person name="Okwuonu G."/>
            <person name="Ongeri F."/>
            <person name="Pham C."/>
            <person name="Simmons D."/>
            <person name="Wilczek-Boney K."/>
            <person name="Hale W."/>
            <person name="Jakkamsetti A."/>
            <person name="Pham P."/>
            <person name="Ruth R."/>
            <person name="San Lucas F."/>
            <person name="Warren J."/>
            <person name="Zhang J."/>
            <person name="Zhao Z."/>
            <person name="Zhou C."/>
            <person name="Zhu D."/>
            <person name="Lee S."/>
            <person name="Bess C."/>
            <person name="Blankenburg K."/>
            <person name="Forbes L."/>
            <person name="Fu Q."/>
            <person name="Gubbala S."/>
            <person name="Hirani K."/>
            <person name="Jayaseelan J.C."/>
            <person name="Lara F."/>
            <person name="Munidasa M."/>
            <person name="Palculict T."/>
            <person name="Patil S."/>
            <person name="Pu L.-L."/>
            <person name="Saada N."/>
            <person name="Tang L."/>
            <person name="Weissenberger G."/>
            <person name="Zhu Y."/>
            <person name="Hemphill L."/>
            <person name="Shang Y."/>
            <person name="Youmans B."/>
            <person name="Ayvaz T."/>
            <person name="Ross M."/>
            <person name="Santibanez J."/>
            <person name="Aqrawi P."/>
            <person name="Gross S."/>
            <person name="Joshi V."/>
            <person name="Fowler G."/>
            <person name="Nazareth L."/>
            <person name="Reid J."/>
            <person name="Worley K."/>
            <person name="Petrosino J."/>
            <person name="Highlander S."/>
            <person name="Gibbs R."/>
        </authorList>
    </citation>
    <scope>NUCLEOTIDE SEQUENCE [LARGE SCALE GENOMIC DNA]</scope>
    <source>
        <strain evidence="1 2">ATCC 700338</strain>
    </source>
</reference>
<evidence type="ECO:0000313" key="2">
    <source>
        <dbReference type="Proteomes" id="UP000004290"/>
    </source>
</evidence>
<comment type="caution">
    <text evidence="1">The sequence shown here is derived from an EMBL/GenBank/DDBJ whole genome shotgun (WGS) entry which is preliminary data.</text>
</comment>
<accession>E0PGV4</accession>
<dbReference type="Proteomes" id="UP000004290">
    <property type="component" value="Unassembled WGS sequence"/>
</dbReference>
<dbReference type="AlphaFoldDB" id="E0PGV4"/>